<evidence type="ECO:0000313" key="4">
    <source>
        <dbReference type="Proteomes" id="UP000017840"/>
    </source>
</evidence>
<feature type="region of interest" description="Disordered" evidence="1">
    <location>
        <begin position="32"/>
        <end position="61"/>
    </location>
</feature>
<dbReference type="Proteomes" id="UP000017840">
    <property type="component" value="Unassembled WGS sequence"/>
</dbReference>
<comment type="caution">
    <text evidence="3">The sequence shown here is derived from an EMBL/GenBank/DDBJ whole genome shotgun (WGS) entry which is preliminary data.</text>
</comment>
<dbReference type="InterPro" id="IPR058456">
    <property type="entry name" value="DUF8143"/>
</dbReference>
<organism evidence="3 4">
    <name type="scientific">Candidatus Halobonum tyrrellensis G22</name>
    <dbReference type="NCBI Taxonomy" id="1324957"/>
    <lineage>
        <taxon>Archaea</taxon>
        <taxon>Methanobacteriati</taxon>
        <taxon>Methanobacteriota</taxon>
        <taxon>Stenosarchaea group</taxon>
        <taxon>Halobacteria</taxon>
        <taxon>Halobacteriales</taxon>
        <taxon>Haloferacaceae</taxon>
        <taxon>Candidatus Halobonum</taxon>
    </lineage>
</organism>
<sequence length="61" mass="6938">MPAGSLLFVVLVLFALAAPFALWYLVERERERDADNVTDRRSAERAARRDTDTGSGRDRTR</sequence>
<keyword evidence="2" id="KW-0812">Transmembrane</keyword>
<feature type="transmembrane region" description="Helical" evidence="2">
    <location>
        <begin position="6"/>
        <end position="26"/>
    </location>
</feature>
<gene>
    <name evidence="3" type="ORF">K933_08712</name>
</gene>
<dbReference type="Pfam" id="PF26467">
    <property type="entry name" value="DUF8143"/>
    <property type="match status" value="1"/>
</dbReference>
<keyword evidence="2" id="KW-0472">Membrane</keyword>
<reference evidence="3 4" key="1">
    <citation type="journal article" date="2013" name="Genome Announc.">
        <title>Draft Genome Sequence of 'Candidatus Halobonum tyrrellensis' Strain G22, Isolated from the Hypersaline Waters of Lake Tyrrell, Australia.</title>
        <authorList>
            <person name="Ugalde J.A."/>
            <person name="Narasingarao P."/>
            <person name="Kuo S."/>
            <person name="Podell S."/>
            <person name="Allen E.E."/>
        </authorList>
    </citation>
    <scope>NUCLEOTIDE SEQUENCE [LARGE SCALE GENOMIC DNA]</scope>
    <source>
        <strain evidence="3 4">G22</strain>
    </source>
</reference>
<dbReference type="EMBL" id="ASGZ01000028">
    <property type="protein sequence ID" value="ESP88528.1"/>
    <property type="molecule type" value="Genomic_DNA"/>
</dbReference>
<accession>V4HEK6</accession>
<evidence type="ECO:0000256" key="1">
    <source>
        <dbReference type="SAM" id="MobiDB-lite"/>
    </source>
</evidence>
<dbReference type="AlphaFoldDB" id="V4HEK6"/>
<proteinExistence type="predicted"/>
<keyword evidence="4" id="KW-1185">Reference proteome</keyword>
<evidence type="ECO:0000313" key="3">
    <source>
        <dbReference type="EMBL" id="ESP88528.1"/>
    </source>
</evidence>
<dbReference type="RefSeq" id="WP_023394327.1">
    <property type="nucleotide sequence ID" value="NZ_ASGZ01000028.1"/>
</dbReference>
<name>V4HEK6_9EURY</name>
<evidence type="ECO:0000256" key="2">
    <source>
        <dbReference type="SAM" id="Phobius"/>
    </source>
</evidence>
<dbReference type="STRING" id="1324957.K933_08712"/>
<protein>
    <submittedName>
        <fullName evidence="3">Uncharacterized protein</fullName>
    </submittedName>
</protein>
<keyword evidence="2" id="KW-1133">Transmembrane helix</keyword>